<evidence type="ECO:0000313" key="2">
    <source>
        <dbReference type="Proteomes" id="UP001174691"/>
    </source>
</evidence>
<sequence length="370" mass="42121">MDRLLFRALHRTLRFLGLKQAWRWATALIWRQVYTRFRPWEWGLRNLLPNISTAQNATASRGLVVCMSLLSEHARIDPQARSGFLSRLAPEVKRMVYDEMMPADSQLWIRAVSTGGGQEDGTAPEHFEHYPTTSSLAGALYAKNADGGGCLPGGNCFWQCIDMDGMPYVHWESMSLLSSCKRIYLDLFPLWTFSFNDLSDLEAFAACISTLGTGFPPLRTVRFAPVLPRCFCADAFHGPLEGLEEVLWGERSEPRHVPSSCQNHAEQWRDKMRRLNEVLRALRRVGLTKLILSMVPIRSGWQGFCHLTEVEEPVLLESLGLIEGVPVLVAEAPWRRLEALPRRASVDVPHPDPECRLRLRWPEVEGRSWQ</sequence>
<name>A0AA38VKH2_9PEZI</name>
<evidence type="ECO:0000313" key="1">
    <source>
        <dbReference type="EMBL" id="KAJ9149204.1"/>
    </source>
</evidence>
<gene>
    <name evidence="1" type="ORF">NKR19_g5759</name>
</gene>
<reference evidence="1" key="1">
    <citation type="submission" date="2022-07" db="EMBL/GenBank/DDBJ databases">
        <title>Fungi with potential for degradation of polypropylene.</title>
        <authorList>
            <person name="Gostincar C."/>
        </authorList>
    </citation>
    <scope>NUCLEOTIDE SEQUENCE</scope>
    <source>
        <strain evidence="1">EXF-13287</strain>
    </source>
</reference>
<dbReference type="EMBL" id="JANBVN010000081">
    <property type="protein sequence ID" value="KAJ9149204.1"/>
    <property type="molecule type" value="Genomic_DNA"/>
</dbReference>
<comment type="caution">
    <text evidence="1">The sequence shown here is derived from an EMBL/GenBank/DDBJ whole genome shotgun (WGS) entry which is preliminary data.</text>
</comment>
<accession>A0AA38VKH2</accession>
<dbReference type="Proteomes" id="UP001174691">
    <property type="component" value="Unassembled WGS sequence"/>
</dbReference>
<protein>
    <submittedName>
        <fullName evidence="1">Uncharacterized protein</fullName>
    </submittedName>
</protein>
<proteinExistence type="predicted"/>
<dbReference type="AlphaFoldDB" id="A0AA38VKH2"/>
<organism evidence="1 2">
    <name type="scientific">Coniochaeta hoffmannii</name>
    <dbReference type="NCBI Taxonomy" id="91930"/>
    <lineage>
        <taxon>Eukaryota</taxon>
        <taxon>Fungi</taxon>
        <taxon>Dikarya</taxon>
        <taxon>Ascomycota</taxon>
        <taxon>Pezizomycotina</taxon>
        <taxon>Sordariomycetes</taxon>
        <taxon>Sordariomycetidae</taxon>
        <taxon>Coniochaetales</taxon>
        <taxon>Coniochaetaceae</taxon>
        <taxon>Coniochaeta</taxon>
    </lineage>
</organism>
<keyword evidence="2" id="KW-1185">Reference proteome</keyword>